<dbReference type="EMBL" id="JABZSQ010000011">
    <property type="protein sequence ID" value="MBF1414189.1"/>
    <property type="molecule type" value="Genomic_DNA"/>
</dbReference>
<protein>
    <submittedName>
        <fullName evidence="3">Gliding motility protein GldN</fullName>
    </submittedName>
</protein>
<dbReference type="GeneID" id="66731499"/>
<feature type="region of interest" description="Disordered" evidence="1">
    <location>
        <begin position="293"/>
        <end position="346"/>
    </location>
</feature>
<sequence>MKRIFLIGCTVLFAVMASAQPAARRTQQRQSPANTISTRAQISFPTTAPMEEDVVWRRDIYRELKLDDDANAGLYYPVEPVGSQMNLFTYIFKLMMNGPKRGGIAAYTYRMDGNEVFTDSARVKPLQFLDNYHIFYERTDHGIRLDNSDIPSAEVKGYYLKESAYYDQNSGTFHRKVDALCPIMYREDDFGDGEVKYPLFWVKYDDLAPFLAKQTIMTSNLNNAATMSVDDYFTMNMYHGKIYKTTNMLGKTLAQYCSNDSALSAEQKKIERELATFERNIYGDPSRRDSLDSIAAAADGAKASKRSARGRRGAGGSSSVRSSRRSSGSSAATGGSARVTVRRERH</sequence>
<reference evidence="3" key="1">
    <citation type="submission" date="2020-04" db="EMBL/GenBank/DDBJ databases">
        <title>Deep metagenomics examines the oral microbiome during advanced dental caries in children, revealing novel taxa and co-occurrences with host molecules.</title>
        <authorList>
            <person name="Baker J.L."/>
            <person name="Morton J.T."/>
            <person name="Dinis M."/>
            <person name="Alvarez R."/>
            <person name="Tran N.C."/>
            <person name="Knight R."/>
            <person name="Edlund A."/>
        </authorList>
    </citation>
    <scope>NUCLEOTIDE SEQUENCE</scope>
    <source>
        <strain evidence="3">JCVI_25_bin.9</strain>
    </source>
</reference>
<evidence type="ECO:0000313" key="4">
    <source>
        <dbReference type="Proteomes" id="UP000757461"/>
    </source>
</evidence>
<organism evidence="3 4">
    <name type="scientific">Prevotella histicola</name>
    <dbReference type="NCBI Taxonomy" id="470565"/>
    <lineage>
        <taxon>Bacteria</taxon>
        <taxon>Pseudomonadati</taxon>
        <taxon>Bacteroidota</taxon>
        <taxon>Bacteroidia</taxon>
        <taxon>Bacteroidales</taxon>
        <taxon>Prevotellaceae</taxon>
        <taxon>Prevotella</taxon>
    </lineage>
</organism>
<dbReference type="RefSeq" id="WP_008821946.1">
    <property type="nucleotide sequence ID" value="NZ_CAKAQX010000028.1"/>
</dbReference>
<feature type="chain" id="PRO_5037897113" evidence="2">
    <location>
        <begin position="20"/>
        <end position="346"/>
    </location>
</feature>
<dbReference type="Pfam" id="PF19841">
    <property type="entry name" value="GldN"/>
    <property type="match status" value="1"/>
</dbReference>
<name>A0A930HWJ1_9BACT</name>
<dbReference type="InterPro" id="IPR019847">
    <property type="entry name" value="Gliding_motility_assoc_GldN"/>
</dbReference>
<feature type="compositionally biased region" description="Low complexity" evidence="1">
    <location>
        <begin position="317"/>
        <end position="339"/>
    </location>
</feature>
<dbReference type="NCBIfam" id="TIGR03523">
    <property type="entry name" value="GldN"/>
    <property type="match status" value="1"/>
</dbReference>
<dbReference type="Proteomes" id="UP000757461">
    <property type="component" value="Unassembled WGS sequence"/>
</dbReference>
<keyword evidence="2" id="KW-0732">Signal</keyword>
<feature type="compositionally biased region" description="Basic residues" evidence="1">
    <location>
        <begin position="303"/>
        <end position="312"/>
    </location>
</feature>
<evidence type="ECO:0000256" key="1">
    <source>
        <dbReference type="SAM" id="MobiDB-lite"/>
    </source>
</evidence>
<gene>
    <name evidence="3" type="primary">gldN</name>
    <name evidence="3" type="ORF">HXN33_01290</name>
</gene>
<evidence type="ECO:0000256" key="2">
    <source>
        <dbReference type="SAM" id="SignalP"/>
    </source>
</evidence>
<dbReference type="AlphaFoldDB" id="A0A930HWJ1"/>
<evidence type="ECO:0000313" key="3">
    <source>
        <dbReference type="EMBL" id="MBF1414189.1"/>
    </source>
</evidence>
<feature type="signal peptide" evidence="2">
    <location>
        <begin position="1"/>
        <end position="19"/>
    </location>
</feature>
<comment type="caution">
    <text evidence="3">The sequence shown here is derived from an EMBL/GenBank/DDBJ whole genome shotgun (WGS) entry which is preliminary data.</text>
</comment>
<accession>A0A930HWJ1</accession>
<proteinExistence type="predicted"/>